<feature type="region of interest" description="Disordered" evidence="1">
    <location>
        <begin position="120"/>
        <end position="154"/>
    </location>
</feature>
<feature type="region of interest" description="Disordered" evidence="1">
    <location>
        <begin position="166"/>
        <end position="259"/>
    </location>
</feature>
<gene>
    <name evidence="2" type="ORF">EIP91_009875</name>
</gene>
<dbReference type="AlphaFoldDB" id="A0A4R0RAE9"/>
<protein>
    <submittedName>
        <fullName evidence="2">Uncharacterized protein</fullName>
    </submittedName>
</protein>
<comment type="caution">
    <text evidence="2">The sequence shown here is derived from an EMBL/GenBank/DDBJ whole genome shotgun (WGS) entry which is preliminary data.</text>
</comment>
<evidence type="ECO:0000313" key="2">
    <source>
        <dbReference type="EMBL" id="TCD60548.1"/>
    </source>
</evidence>
<sequence>MDVLAPRYTMSNQDITANGSVQYELSVHAPGLPPVRLSSNPAVHREGEAIAGLREGILAQRYGRIDLVASGGMRVTLHPDGRQEASTFTPAFDVPGNPPGPGPRGPYIARAVRVQRNGNGGIAVQDTGPYEDLFRPNTIPPRQDPVPARPAPRPVSPIVFAERLSTGAGSTTSVDTEVPAADPASSNDAPAPVVQDQALPPVQAGLVNGTSSPPRADSVPPLQTVSDSSSSSESEAPTPPPPSVFDPDVASSQGSDLASETDQSFLAGYRPLASHPISGLRSSVVARTSPTPAPVQLPPANVSMATILDQFRTGPEAGFRRWVLPAGMQVSSTGGALEEVQATAPAGAMVNHRDAKFLRGYDAGIRSEILKQIYMSKIDAHRFVDMPMLEAAMALLALRDSAVPLVVQEARTTRRRVREPKIPEPPRIRAPPPRPRPRKPSPPPSARSNAALAQFRASQVPFGRRYPGLRFQRRRGRGRGRFRGTVYAGPPFVDVVVVYATWTIYALLTHTD</sequence>
<feature type="region of interest" description="Disordered" evidence="1">
    <location>
        <begin position="413"/>
        <end position="450"/>
    </location>
</feature>
<organism evidence="2 3">
    <name type="scientific">Steccherinum ochraceum</name>
    <dbReference type="NCBI Taxonomy" id="92696"/>
    <lineage>
        <taxon>Eukaryota</taxon>
        <taxon>Fungi</taxon>
        <taxon>Dikarya</taxon>
        <taxon>Basidiomycota</taxon>
        <taxon>Agaricomycotina</taxon>
        <taxon>Agaricomycetes</taxon>
        <taxon>Polyporales</taxon>
        <taxon>Steccherinaceae</taxon>
        <taxon>Steccherinum</taxon>
    </lineage>
</organism>
<evidence type="ECO:0000256" key="1">
    <source>
        <dbReference type="SAM" id="MobiDB-lite"/>
    </source>
</evidence>
<dbReference type="Proteomes" id="UP000292702">
    <property type="component" value="Unassembled WGS sequence"/>
</dbReference>
<reference evidence="2 3" key="1">
    <citation type="submission" date="2018-11" db="EMBL/GenBank/DDBJ databases">
        <title>Genome assembly of Steccherinum ochraceum LE-BIN_3174, the white-rot fungus of the Steccherinaceae family (The Residual Polyporoid clade, Polyporales, Basidiomycota).</title>
        <authorList>
            <person name="Fedorova T.V."/>
            <person name="Glazunova O.A."/>
            <person name="Landesman E.O."/>
            <person name="Moiseenko K.V."/>
            <person name="Psurtseva N.V."/>
            <person name="Savinova O.S."/>
            <person name="Shakhova N.V."/>
            <person name="Tyazhelova T.V."/>
            <person name="Vasina D.V."/>
        </authorList>
    </citation>
    <scope>NUCLEOTIDE SEQUENCE [LARGE SCALE GENOMIC DNA]</scope>
    <source>
        <strain evidence="2 3">LE-BIN_3174</strain>
    </source>
</reference>
<keyword evidence="3" id="KW-1185">Reference proteome</keyword>
<proteinExistence type="predicted"/>
<feature type="compositionally biased region" description="Pro residues" evidence="1">
    <location>
        <begin position="428"/>
        <end position="445"/>
    </location>
</feature>
<name>A0A4R0RAE9_9APHY</name>
<evidence type="ECO:0000313" key="3">
    <source>
        <dbReference type="Proteomes" id="UP000292702"/>
    </source>
</evidence>
<accession>A0A4R0RAE9</accession>
<feature type="compositionally biased region" description="Low complexity" evidence="1">
    <location>
        <begin position="220"/>
        <end position="236"/>
    </location>
</feature>
<feature type="compositionally biased region" description="Low complexity" evidence="1">
    <location>
        <begin position="179"/>
        <end position="192"/>
    </location>
</feature>
<dbReference type="EMBL" id="RWJN01000579">
    <property type="protein sequence ID" value="TCD60548.1"/>
    <property type="molecule type" value="Genomic_DNA"/>
</dbReference>
<feature type="compositionally biased region" description="Pro residues" evidence="1">
    <location>
        <begin position="138"/>
        <end position="154"/>
    </location>
</feature>